<evidence type="ECO:0000313" key="3">
    <source>
        <dbReference type="EMBL" id="CRF43374.1"/>
    </source>
</evidence>
<reference evidence="4" key="1">
    <citation type="submission" date="2014-12" db="EMBL/GenBank/DDBJ databases">
        <title>Whole genome sequences of four Staphylococcus schleiferi canine isolates.</title>
        <authorList>
            <person name="Misic A.M."/>
            <person name="Cain C."/>
            <person name="Morris D.O."/>
            <person name="Rankin S."/>
            <person name="Beiting D."/>
        </authorList>
    </citation>
    <scope>NUCLEOTIDE SEQUENCE</scope>
    <source>
        <strain evidence="2">ASB11</strain>
        <strain evidence="3">ASB13</strain>
        <strain evidence="5">ASB7</strain>
        <strain evidence="4">ASB9</strain>
    </source>
</reference>
<dbReference type="AlphaFoldDB" id="A0A0K2XEU8"/>
<reference evidence="7 8" key="3">
    <citation type="submission" date="2014-12" db="EMBL/GenBank/DDBJ databases">
        <authorList>
            <person name="Jaenicke S."/>
        </authorList>
    </citation>
    <scope>NUCLEOTIDE SEQUENCE [LARGE SCALE GENOMIC DNA]</scope>
</reference>
<gene>
    <name evidence="2" type="ORF">HAL011_16560</name>
    <name evidence="3" type="ORF">HAL013_16080</name>
    <name evidence="5" type="ORF">HAL07_04370</name>
    <name evidence="4" type="ORF">HAL09_16550</name>
</gene>
<dbReference type="Pfam" id="PF02254">
    <property type="entry name" value="TrkA_N"/>
    <property type="match status" value="1"/>
</dbReference>
<dbReference type="RefSeq" id="WP_053941931.1">
    <property type="nucleotide sequence ID" value="NZ_BSCV01000004.1"/>
</dbReference>
<dbReference type="InterPro" id="IPR050721">
    <property type="entry name" value="Trk_Ktr_HKT_K-transport"/>
</dbReference>
<organism evidence="4 7">
    <name type="scientific">Helicobacter ailurogastricus</name>
    <dbReference type="NCBI Taxonomy" id="1578720"/>
    <lineage>
        <taxon>Bacteria</taxon>
        <taxon>Pseudomonadati</taxon>
        <taxon>Campylobacterota</taxon>
        <taxon>Epsilonproteobacteria</taxon>
        <taxon>Campylobacterales</taxon>
        <taxon>Helicobacteraceae</taxon>
        <taxon>Helicobacter</taxon>
    </lineage>
</organism>
<evidence type="ECO:0000313" key="2">
    <source>
        <dbReference type="EMBL" id="CRF41838.1"/>
    </source>
</evidence>
<dbReference type="EMBL" id="CDMN01000071">
    <property type="protein sequence ID" value="CRF45022.1"/>
    <property type="molecule type" value="Genomic_DNA"/>
</dbReference>
<evidence type="ECO:0000313" key="8">
    <source>
        <dbReference type="Proteomes" id="UP000043437"/>
    </source>
</evidence>
<evidence type="ECO:0000313" key="4">
    <source>
        <dbReference type="EMBL" id="CRF45022.1"/>
    </source>
</evidence>
<dbReference type="EMBL" id="CDMH01000064">
    <property type="protein sequence ID" value="CRF43374.1"/>
    <property type="molecule type" value="Genomic_DNA"/>
</dbReference>
<dbReference type="InterPro" id="IPR036721">
    <property type="entry name" value="RCK_C_sf"/>
</dbReference>
<dbReference type="Proteomes" id="UP000038622">
    <property type="component" value="Unassembled WGS sequence"/>
</dbReference>
<evidence type="ECO:0000259" key="1">
    <source>
        <dbReference type="PROSITE" id="PS51201"/>
    </source>
</evidence>
<dbReference type="Proteomes" id="UP000041394">
    <property type="component" value="Unassembled WGS sequence"/>
</dbReference>
<feature type="domain" description="RCK N-terminal" evidence="1">
    <location>
        <begin position="1"/>
        <end position="117"/>
    </location>
</feature>
<sequence length="219" mass="23726">MKTYAVLGLGKFGGHVARGLIENGEQIIAADVNEERVKLFKSVCDNLFILDTTDTTALKETGISEADIAIVSIGQNVEASILTVMALKESGVKEVIAKASTLIHGKILSKIGTDRVIYPERDAAKRLVRGLSLNPHLDIVEITTHMRLVRLLIGPDQAPITLQDFLDTYKADLKVVALKHGAQWDYQVPMGALLSEGDILLLIGTAKEVDIFLAGKPKS</sequence>
<dbReference type="EMBL" id="CDMG01000002">
    <property type="protein sequence ID" value="CRF52311.1"/>
    <property type="molecule type" value="Genomic_DNA"/>
</dbReference>
<dbReference type="SUPFAM" id="SSF116726">
    <property type="entry name" value="TrkA C-terminal domain-like"/>
    <property type="match status" value="1"/>
</dbReference>
<protein>
    <submittedName>
        <fullName evidence="5">Potassium uptake protein, integral membrane component, KtrA</fullName>
    </submittedName>
    <submittedName>
        <fullName evidence="4">Trk system potassium uptake protein TrkA</fullName>
    </submittedName>
</protein>
<name>A0A0K2XEU8_9HELI</name>
<evidence type="ECO:0000313" key="6">
    <source>
        <dbReference type="Proteomes" id="UP000038622"/>
    </source>
</evidence>
<dbReference type="GO" id="GO:0006813">
    <property type="term" value="P:potassium ion transport"/>
    <property type="evidence" value="ECO:0007669"/>
    <property type="project" value="InterPro"/>
</dbReference>
<dbReference type="OrthoDB" id="9776294at2"/>
<dbReference type="STRING" id="1578720.HAL011_16560"/>
<evidence type="ECO:0000313" key="7">
    <source>
        <dbReference type="Proteomes" id="UP000041394"/>
    </source>
</evidence>
<dbReference type="EMBL" id="CDML01000055">
    <property type="protein sequence ID" value="CRF41838.1"/>
    <property type="molecule type" value="Genomic_DNA"/>
</dbReference>
<dbReference type="Gene3D" id="3.40.50.720">
    <property type="entry name" value="NAD(P)-binding Rossmann-like Domain"/>
    <property type="match status" value="1"/>
</dbReference>
<reference evidence="6" key="2">
    <citation type="submission" date="2014-12" db="EMBL/GenBank/DDBJ databases">
        <authorList>
            <person name="Smet A."/>
        </authorList>
    </citation>
    <scope>NUCLEOTIDE SEQUENCE [LARGE SCALE GENOMIC DNA]</scope>
</reference>
<keyword evidence="6" id="KW-1185">Reference proteome</keyword>
<dbReference type="SUPFAM" id="SSF51735">
    <property type="entry name" value="NAD(P)-binding Rossmann-fold domains"/>
    <property type="match status" value="1"/>
</dbReference>
<evidence type="ECO:0000313" key="5">
    <source>
        <dbReference type="EMBL" id="CRF52311.1"/>
    </source>
</evidence>
<dbReference type="Proteomes" id="UP000043437">
    <property type="component" value="Unassembled WGS sequence"/>
</dbReference>
<dbReference type="PANTHER" id="PTHR43833:SF7">
    <property type="entry name" value="KTR SYSTEM POTASSIUM UPTAKE PROTEIN C"/>
    <property type="match status" value="1"/>
</dbReference>
<dbReference type="InterPro" id="IPR036291">
    <property type="entry name" value="NAD(P)-bd_dom_sf"/>
</dbReference>
<dbReference type="PANTHER" id="PTHR43833">
    <property type="entry name" value="POTASSIUM CHANNEL PROTEIN 2-RELATED-RELATED"/>
    <property type="match status" value="1"/>
</dbReference>
<dbReference type="PROSITE" id="PS51201">
    <property type="entry name" value="RCK_N"/>
    <property type="match status" value="1"/>
</dbReference>
<dbReference type="Proteomes" id="UP000045175">
    <property type="component" value="Unassembled WGS sequence"/>
</dbReference>
<proteinExistence type="predicted"/>
<accession>A0A0K2XEU8</accession>
<dbReference type="InterPro" id="IPR003148">
    <property type="entry name" value="RCK_N"/>
</dbReference>
<dbReference type="GeneID" id="82131457"/>